<evidence type="ECO:0000256" key="1">
    <source>
        <dbReference type="SAM" id="Phobius"/>
    </source>
</evidence>
<dbReference type="Pfam" id="PF00149">
    <property type="entry name" value="Metallophos"/>
    <property type="match status" value="1"/>
</dbReference>
<dbReference type="SUPFAM" id="SSF56300">
    <property type="entry name" value="Metallo-dependent phosphatases"/>
    <property type="match status" value="1"/>
</dbReference>
<feature type="signal peptide" evidence="2">
    <location>
        <begin position="1"/>
        <end position="31"/>
    </location>
</feature>
<feature type="domain" description="Calcineurin-like phosphoesterase" evidence="3">
    <location>
        <begin position="44"/>
        <end position="211"/>
    </location>
</feature>
<dbReference type="AlphaFoldDB" id="A0A9D1IGU3"/>
<evidence type="ECO:0000313" key="5">
    <source>
        <dbReference type="Proteomes" id="UP000824071"/>
    </source>
</evidence>
<dbReference type="PANTHER" id="PTHR32440">
    <property type="entry name" value="PHOSPHATASE DCR2-RELATED-RELATED"/>
    <property type="match status" value="1"/>
</dbReference>
<comment type="caution">
    <text evidence="4">The sequence shown here is derived from an EMBL/GenBank/DDBJ whole genome shotgun (WGS) entry which is preliminary data.</text>
</comment>
<gene>
    <name evidence="4" type="ORF">IAC53_03260</name>
</gene>
<dbReference type="Proteomes" id="UP000824071">
    <property type="component" value="Unassembled WGS sequence"/>
</dbReference>
<keyword evidence="1" id="KW-0472">Membrane</keyword>
<proteinExistence type="predicted"/>
<feature type="chain" id="PRO_5038713125" evidence="2">
    <location>
        <begin position="32"/>
        <end position="417"/>
    </location>
</feature>
<evidence type="ECO:0000256" key="2">
    <source>
        <dbReference type="SAM" id="SignalP"/>
    </source>
</evidence>
<protein>
    <submittedName>
        <fullName evidence="4">Metallophosphoesterase family protein</fullName>
    </submittedName>
</protein>
<evidence type="ECO:0000313" key="4">
    <source>
        <dbReference type="EMBL" id="HIU35609.1"/>
    </source>
</evidence>
<organism evidence="4 5">
    <name type="scientific">Candidatus Fimenecus excrementigallinarum</name>
    <dbReference type="NCBI Taxonomy" id="2840816"/>
    <lineage>
        <taxon>Bacteria</taxon>
        <taxon>Bacillati</taxon>
        <taxon>Bacillota</taxon>
        <taxon>Clostridia</taxon>
        <taxon>Candidatus Fimenecus</taxon>
    </lineage>
</organism>
<dbReference type="EMBL" id="DVMW01000024">
    <property type="protein sequence ID" value="HIU35609.1"/>
    <property type="molecule type" value="Genomic_DNA"/>
</dbReference>
<name>A0A9D1IGU3_9FIRM</name>
<dbReference type="InterPro" id="IPR029052">
    <property type="entry name" value="Metallo-depent_PP-like"/>
</dbReference>
<dbReference type="GO" id="GO:0016788">
    <property type="term" value="F:hydrolase activity, acting on ester bonds"/>
    <property type="evidence" value="ECO:0007669"/>
    <property type="project" value="TreeGrafter"/>
</dbReference>
<accession>A0A9D1IGU3</accession>
<reference evidence="4" key="1">
    <citation type="submission" date="2020-10" db="EMBL/GenBank/DDBJ databases">
        <authorList>
            <person name="Gilroy R."/>
        </authorList>
    </citation>
    <scope>NUCLEOTIDE SEQUENCE</scope>
    <source>
        <strain evidence="4">ChiGjej1B1-19959</strain>
    </source>
</reference>
<dbReference type="CDD" id="cd07383">
    <property type="entry name" value="MPP_Dcr2"/>
    <property type="match status" value="1"/>
</dbReference>
<sequence length="417" mass="45486">MKTNKRIRKCISLLLAALLLCALPMAASAQATEVGPLQFHNGTFKILVLADLQDTNKPQKETLAILNAALDQTAPDLVILLGDNIAGYWNGVTKEETVQAVNAIAKPIDDRGIPFALVFGNHDHEGLCSEGVGMTEEEAKAFLLSCFQKYPSCVAVAGEEMTGYCNYNLPILDSAGEKTVFNLWCMDSNPYAAEEEGGGYGYVHADQTAWYQRTAEALKAQNGGKPVPSLLFQHIIVPEVYDMFKTVEKGTKGAFRGNSSFHDTWYLADNLTQGDVREAPCPPDFNGGQFQSWLAVGDILGAFFGHDHTNDFMGEYEGIELVAVPACTFYSYGNYRGVRTITLHEDDLSTFETEVLTYDDLGCARVWNVFKDQHGYGAYQSKFLPALFGTLGGLVVLGGAAALIVRAVKKRKDKGNG</sequence>
<feature type="transmembrane region" description="Helical" evidence="1">
    <location>
        <begin position="383"/>
        <end position="405"/>
    </location>
</feature>
<dbReference type="PANTHER" id="PTHR32440:SF11">
    <property type="entry name" value="METALLOPHOSPHOESTERASE DOMAIN-CONTAINING PROTEIN"/>
    <property type="match status" value="1"/>
</dbReference>
<dbReference type="GO" id="GO:0005737">
    <property type="term" value="C:cytoplasm"/>
    <property type="evidence" value="ECO:0007669"/>
    <property type="project" value="TreeGrafter"/>
</dbReference>
<keyword evidence="1" id="KW-1133">Transmembrane helix</keyword>
<evidence type="ECO:0000259" key="3">
    <source>
        <dbReference type="Pfam" id="PF00149"/>
    </source>
</evidence>
<keyword evidence="2" id="KW-0732">Signal</keyword>
<dbReference type="Gene3D" id="3.60.21.10">
    <property type="match status" value="1"/>
</dbReference>
<keyword evidence="1" id="KW-0812">Transmembrane</keyword>
<reference evidence="4" key="2">
    <citation type="journal article" date="2021" name="PeerJ">
        <title>Extensive microbial diversity within the chicken gut microbiome revealed by metagenomics and culture.</title>
        <authorList>
            <person name="Gilroy R."/>
            <person name="Ravi A."/>
            <person name="Getino M."/>
            <person name="Pursley I."/>
            <person name="Horton D.L."/>
            <person name="Alikhan N.F."/>
            <person name="Baker D."/>
            <person name="Gharbi K."/>
            <person name="Hall N."/>
            <person name="Watson M."/>
            <person name="Adriaenssens E.M."/>
            <person name="Foster-Nyarko E."/>
            <person name="Jarju S."/>
            <person name="Secka A."/>
            <person name="Antonio M."/>
            <person name="Oren A."/>
            <person name="Chaudhuri R.R."/>
            <person name="La Ragione R."/>
            <person name="Hildebrand F."/>
            <person name="Pallen M.J."/>
        </authorList>
    </citation>
    <scope>NUCLEOTIDE SEQUENCE</scope>
    <source>
        <strain evidence="4">ChiGjej1B1-19959</strain>
    </source>
</reference>
<dbReference type="InterPro" id="IPR004843">
    <property type="entry name" value="Calcineurin-like_PHP"/>
</dbReference>